<sequence>MITNVNNYCEQLLTMSQAINSSAYCKVTNNSLCHASLTITFLVGRRVNRINSPFIKPNSSYVAKYPSNATNIVIQVFNRSFVEAPVLCTKNLATSGRVCFRLIGPEEHPTCNEVPCSSLNAFYTSCCSI</sequence>
<proteinExistence type="predicted"/>
<organism evidence="1 2">
    <name type="scientific">Clostridium botulinum C/D str. DC5</name>
    <dbReference type="NCBI Taxonomy" id="1443128"/>
    <lineage>
        <taxon>Bacteria</taxon>
        <taxon>Bacillati</taxon>
        <taxon>Bacillota</taxon>
        <taxon>Clostridia</taxon>
        <taxon>Eubacteriales</taxon>
        <taxon>Clostridiaceae</taxon>
        <taxon>Clostridium</taxon>
    </lineage>
</organism>
<protein>
    <submittedName>
        <fullName evidence="1">Uncharacterized protein</fullName>
    </submittedName>
</protein>
<evidence type="ECO:0000313" key="1">
    <source>
        <dbReference type="EMBL" id="KGM92995.1"/>
    </source>
</evidence>
<name>A0A0A0I034_CLOBO</name>
<evidence type="ECO:0000313" key="2">
    <source>
        <dbReference type="Proteomes" id="UP000030014"/>
    </source>
</evidence>
<accession>A0A0A0I034</accession>
<comment type="caution">
    <text evidence="1">The sequence shown here is derived from an EMBL/GenBank/DDBJ whole genome shotgun (WGS) entry which is preliminary data.</text>
</comment>
<dbReference type="RefSeq" id="WP_039260324.1">
    <property type="nucleotide sequence ID" value="NZ_JDRY01000176.1"/>
</dbReference>
<reference evidence="1 2" key="1">
    <citation type="submission" date="2014-01" db="EMBL/GenBank/DDBJ databases">
        <title>Plasmidome dynamics in the species complex Clostridium novyi sensu lato converts strains of independent lineages into distinctly different pathogens.</title>
        <authorList>
            <person name="Skarin H."/>
            <person name="Segerman B."/>
        </authorList>
    </citation>
    <scope>NUCLEOTIDE SEQUENCE [LARGE SCALE GENOMIC DNA]</scope>
    <source>
        <strain evidence="1 2">DC5</strain>
    </source>
</reference>
<dbReference type="EMBL" id="JDRY01000176">
    <property type="protein sequence ID" value="KGM92995.1"/>
    <property type="molecule type" value="Genomic_DNA"/>
</dbReference>
<dbReference type="Proteomes" id="UP000030014">
    <property type="component" value="Unassembled WGS sequence"/>
</dbReference>
<dbReference type="AlphaFoldDB" id="A0A0A0I034"/>
<gene>
    <name evidence="1" type="ORF">Z955_16395</name>
</gene>